<keyword evidence="4" id="KW-0865">Zymogen</keyword>
<dbReference type="Pfam" id="PF01804">
    <property type="entry name" value="Penicil_amidase"/>
    <property type="match status" value="1"/>
</dbReference>
<organism evidence="5 6">
    <name type="scientific">Archangium lansingense</name>
    <dbReference type="NCBI Taxonomy" id="2995310"/>
    <lineage>
        <taxon>Bacteria</taxon>
        <taxon>Pseudomonadati</taxon>
        <taxon>Myxococcota</taxon>
        <taxon>Myxococcia</taxon>
        <taxon>Myxococcales</taxon>
        <taxon>Cystobacterineae</taxon>
        <taxon>Archangiaceae</taxon>
        <taxon>Archangium</taxon>
    </lineage>
</organism>
<evidence type="ECO:0000256" key="2">
    <source>
        <dbReference type="ARBA" id="ARBA00022729"/>
    </source>
</evidence>
<evidence type="ECO:0000256" key="1">
    <source>
        <dbReference type="ARBA" id="ARBA00006586"/>
    </source>
</evidence>
<dbReference type="Gene3D" id="1.10.1400.10">
    <property type="match status" value="1"/>
</dbReference>
<comment type="similarity">
    <text evidence="1">Belongs to the peptidase S45 family.</text>
</comment>
<dbReference type="Gene3D" id="2.30.120.10">
    <property type="match status" value="1"/>
</dbReference>
<dbReference type="Gene3D" id="1.10.439.10">
    <property type="entry name" value="Penicillin Amidohydrolase, domain 1"/>
    <property type="match status" value="1"/>
</dbReference>
<dbReference type="InterPro" id="IPR043146">
    <property type="entry name" value="Penicillin_amidase_N_B-knob"/>
</dbReference>
<comment type="caution">
    <text evidence="5">The sequence shown here is derived from an EMBL/GenBank/DDBJ whole genome shotgun (WGS) entry which is preliminary data.</text>
</comment>
<sequence>MKVGLVLALAGCPDPGDGGSPGATYSVKVQRTAFGIPHVLAEDYGSLGYGVGYSFAQDNLCSLAEEIVTATGKRALYLEPSQANILSDVFYTWRNRQETLTAFLNARPAQVRAAIRGYAAGYSRYVRDTGPANVDARCAGSPWVREISELDLAAVYNRAATRGGLLNFTDAIVSAHPPTGTGGGGVGPAPRISTLASSATPLIDLARINQEGDFTGGSNAYAFGAEASENGRGLLLGNPHEPWQGVQRFYQFHLTLPGELDVMGAGQQGQPFVNIGFNKDVAWSHTVSFARRFTLYQLQLVEGQPLKYIYRNASGETEQRSIERHEVTVALPNGGSHTGVIYTSHYGPMVELNSLSNQLPAWGTNNVAFSIRDAAGENLRGIEQWWRMNQATSVADLEQKVRTLMGLSFINTIAADREGNALYADLSTVPHVTQEKFTACMGSNPIRQALASMGLPALDGSTAACEWGSDADSPQQGTFGPGNLPVLTRRDYVTNSNDSYWLSNPQAPLTGFSPLMRSQMLQPETSERSLRTRMGLVQVQDRFSNADGLGGNLFSPEKLQAVFFGNRSYAAELVLDQVLADCHGADEATRRAWPASGGQTVDVTAACAALAAWDRTNNIDSRGAHVFREFWRRVTNPVWAVPFDASKPVETPNTLVINAATRAALGDAVRLFQQAGVAMDATLGSLQYVTADGTPHGERIPMHGGLHGEGVFNVATTPGPNAKGEYTPVIQGPTYMQIVTFDDAGPVATALLGFSQSADPASPHYVDQTRRYSRKEWVALPFSSEQVQQAALGEALYLKE</sequence>
<dbReference type="PANTHER" id="PTHR34218:SF3">
    <property type="entry name" value="ACYL-HOMOSERINE LACTONE ACYLASE PVDQ"/>
    <property type="match status" value="1"/>
</dbReference>
<keyword evidence="2" id="KW-0732">Signal</keyword>
<evidence type="ECO:0000256" key="3">
    <source>
        <dbReference type="ARBA" id="ARBA00022801"/>
    </source>
</evidence>
<dbReference type="Proteomes" id="UP001207654">
    <property type="component" value="Unassembled WGS sequence"/>
</dbReference>
<keyword evidence="6" id="KW-1185">Reference proteome</keyword>
<keyword evidence="3" id="KW-0378">Hydrolase</keyword>
<dbReference type="PANTHER" id="PTHR34218">
    <property type="entry name" value="PEPTIDASE S45 PENICILLIN AMIDASE"/>
    <property type="match status" value="1"/>
</dbReference>
<protein>
    <submittedName>
        <fullName evidence="5">Penicillin acylase family protein</fullName>
    </submittedName>
</protein>
<dbReference type="Gene3D" id="3.60.20.10">
    <property type="entry name" value="Glutamine Phosphoribosylpyrophosphate, subunit 1, domain 1"/>
    <property type="match status" value="1"/>
</dbReference>
<evidence type="ECO:0000256" key="4">
    <source>
        <dbReference type="ARBA" id="ARBA00023145"/>
    </source>
</evidence>
<evidence type="ECO:0000313" key="6">
    <source>
        <dbReference type="Proteomes" id="UP001207654"/>
    </source>
</evidence>
<dbReference type="InterPro" id="IPR043147">
    <property type="entry name" value="Penicillin_amidase_A-knob"/>
</dbReference>
<evidence type="ECO:0000313" key="5">
    <source>
        <dbReference type="EMBL" id="MCY1074294.1"/>
    </source>
</evidence>
<accession>A0ABT3ZY13</accession>
<dbReference type="SUPFAM" id="SSF56235">
    <property type="entry name" value="N-terminal nucleophile aminohydrolases (Ntn hydrolases)"/>
    <property type="match status" value="1"/>
</dbReference>
<name>A0ABT3ZY13_9BACT</name>
<dbReference type="EMBL" id="JAPNKA010000001">
    <property type="protein sequence ID" value="MCY1074294.1"/>
    <property type="molecule type" value="Genomic_DNA"/>
</dbReference>
<dbReference type="InterPro" id="IPR002692">
    <property type="entry name" value="S45"/>
</dbReference>
<gene>
    <name evidence="5" type="ORF">OV287_07330</name>
</gene>
<reference evidence="5 6" key="1">
    <citation type="submission" date="2022-11" db="EMBL/GenBank/DDBJ databases">
        <title>Minimal conservation of predation-associated metabolite biosynthetic gene clusters underscores biosynthetic potential of Myxococcota including descriptions for ten novel species: Archangium lansinium sp. nov., Myxococcus landrumus sp. nov., Nannocystis bai.</title>
        <authorList>
            <person name="Ahearne A."/>
            <person name="Stevens C."/>
            <person name="Phillips K."/>
        </authorList>
    </citation>
    <scope>NUCLEOTIDE SEQUENCE [LARGE SCALE GENOMIC DNA]</scope>
    <source>
        <strain evidence="5 6">MIWBW</strain>
    </source>
</reference>
<proteinExistence type="inferred from homology"/>
<dbReference type="RefSeq" id="WP_267533268.1">
    <property type="nucleotide sequence ID" value="NZ_JAPNKA010000001.1"/>
</dbReference>
<dbReference type="InterPro" id="IPR023343">
    <property type="entry name" value="Penicillin_amidase_dom1"/>
</dbReference>
<dbReference type="InterPro" id="IPR029055">
    <property type="entry name" value="Ntn_hydrolases_N"/>
</dbReference>